<dbReference type="Proteomes" id="UP001642405">
    <property type="component" value="Unassembled WGS sequence"/>
</dbReference>
<dbReference type="InterPro" id="IPR008030">
    <property type="entry name" value="NmrA-like"/>
</dbReference>
<evidence type="ECO:0000313" key="5">
    <source>
        <dbReference type="Proteomes" id="UP001642405"/>
    </source>
</evidence>
<dbReference type="Gene3D" id="3.40.50.720">
    <property type="entry name" value="NAD(P)-binding Rossmann-like Domain"/>
    <property type="match status" value="1"/>
</dbReference>
<keyword evidence="5" id="KW-1185">Reference proteome</keyword>
<dbReference type="InterPro" id="IPR051609">
    <property type="entry name" value="NmrA/Isoflavone_reductase-like"/>
</dbReference>
<dbReference type="EMBL" id="CAWUHB010000005">
    <property type="protein sequence ID" value="CAK7212229.1"/>
    <property type="molecule type" value="Genomic_DNA"/>
</dbReference>
<evidence type="ECO:0000313" key="4">
    <source>
        <dbReference type="EMBL" id="CAK7212229.1"/>
    </source>
</evidence>
<gene>
    <name evidence="4" type="ORF">SCUCBS95973_001391</name>
</gene>
<protein>
    <recommendedName>
        <fullName evidence="3">NmrA-like domain-containing protein</fullName>
    </recommendedName>
</protein>
<keyword evidence="1" id="KW-0521">NADP</keyword>
<keyword evidence="2" id="KW-0560">Oxidoreductase</keyword>
<dbReference type="Pfam" id="PF05368">
    <property type="entry name" value="NmrA"/>
    <property type="match status" value="1"/>
</dbReference>
<comment type="caution">
    <text evidence="4">The sequence shown here is derived from an EMBL/GenBank/DDBJ whole genome shotgun (WGS) entry which is preliminary data.</text>
</comment>
<dbReference type="InterPro" id="IPR036291">
    <property type="entry name" value="NAD(P)-bd_dom_sf"/>
</dbReference>
<dbReference type="InterPro" id="IPR045312">
    <property type="entry name" value="PCBER-like"/>
</dbReference>
<accession>A0ABP0AYB7</accession>
<dbReference type="PANTHER" id="PTHR47706:SF9">
    <property type="entry name" value="NMRA-LIKE DOMAIN-CONTAINING PROTEIN-RELATED"/>
    <property type="match status" value="1"/>
</dbReference>
<proteinExistence type="predicted"/>
<dbReference type="CDD" id="cd05259">
    <property type="entry name" value="PCBER_SDR_a"/>
    <property type="match status" value="1"/>
</dbReference>
<reference evidence="4 5" key="1">
    <citation type="submission" date="2024-01" db="EMBL/GenBank/DDBJ databases">
        <authorList>
            <person name="Allen C."/>
            <person name="Tagirdzhanova G."/>
        </authorList>
    </citation>
    <scope>NUCLEOTIDE SEQUENCE [LARGE SCALE GENOMIC DNA]</scope>
</reference>
<evidence type="ECO:0000256" key="1">
    <source>
        <dbReference type="ARBA" id="ARBA00022857"/>
    </source>
</evidence>
<evidence type="ECO:0000256" key="2">
    <source>
        <dbReference type="ARBA" id="ARBA00023002"/>
    </source>
</evidence>
<organism evidence="4 5">
    <name type="scientific">Sporothrix curviconia</name>
    <dbReference type="NCBI Taxonomy" id="1260050"/>
    <lineage>
        <taxon>Eukaryota</taxon>
        <taxon>Fungi</taxon>
        <taxon>Dikarya</taxon>
        <taxon>Ascomycota</taxon>
        <taxon>Pezizomycotina</taxon>
        <taxon>Sordariomycetes</taxon>
        <taxon>Sordariomycetidae</taxon>
        <taxon>Ophiostomatales</taxon>
        <taxon>Ophiostomataceae</taxon>
        <taxon>Sporothrix</taxon>
    </lineage>
</organism>
<name>A0ABP0AYB7_9PEZI</name>
<feature type="domain" description="NmrA-like" evidence="3">
    <location>
        <begin position="4"/>
        <end position="224"/>
    </location>
</feature>
<evidence type="ECO:0000259" key="3">
    <source>
        <dbReference type="Pfam" id="PF05368"/>
    </source>
</evidence>
<dbReference type="PANTHER" id="PTHR47706">
    <property type="entry name" value="NMRA-LIKE FAMILY PROTEIN"/>
    <property type="match status" value="1"/>
</dbReference>
<sequence>MAIKNVVVAGGTGALGTPITNALVQAGFNVTVFTREGSTSTPPAGTSVKQVDYKSVDSLKAALAGQDAVVSVLGSFVIGEQQPLAEVAVAPGSSIKRFIPSEFGINTRKTRDTPIGKILGGKTLLVDFLTEAAAKNPNFAWTGISSGHFFDWGLTHGSLGLDAKTHTATIYDSGNERYHASNLPFIGKAVAAVLRQAGTPEDKTANKYIEIASFTPTQNEVLAAVQALTPGQEWTVVHAKSDEAQKDAEERLSKGDYSTFLPLLSVWQFADGAGHAPDQADPAFGNKLLGLQAEDPKVALAAWLGK</sequence>
<dbReference type="SUPFAM" id="SSF51735">
    <property type="entry name" value="NAD(P)-binding Rossmann-fold domains"/>
    <property type="match status" value="1"/>
</dbReference>